<dbReference type="Pfam" id="PF13439">
    <property type="entry name" value="Glyco_transf_4"/>
    <property type="match status" value="1"/>
</dbReference>
<proteinExistence type="predicted"/>
<dbReference type="InterPro" id="IPR028098">
    <property type="entry name" value="Glyco_trans_4-like_N"/>
</dbReference>
<keyword evidence="3" id="KW-1133">Transmembrane helix</keyword>
<dbReference type="PANTHER" id="PTHR12526">
    <property type="entry name" value="GLYCOSYLTRANSFERASE"/>
    <property type="match status" value="1"/>
</dbReference>
<dbReference type="GO" id="GO:0016757">
    <property type="term" value="F:glycosyltransferase activity"/>
    <property type="evidence" value="ECO:0007669"/>
    <property type="project" value="UniProtKB-KW"/>
</dbReference>
<protein>
    <submittedName>
        <fullName evidence="5">Glycosyl transferase</fullName>
    </submittedName>
</protein>
<dbReference type="STRING" id="319225.Plut_0168"/>
<dbReference type="OrthoDB" id="9771846at2"/>
<dbReference type="CAZy" id="GT4">
    <property type="family name" value="Glycosyltransferase Family 4"/>
</dbReference>
<dbReference type="Gene3D" id="3.40.50.2000">
    <property type="entry name" value="Glycogen Phosphorylase B"/>
    <property type="match status" value="2"/>
</dbReference>
<dbReference type="KEGG" id="plt:Plut_0168"/>
<evidence type="ECO:0000313" key="6">
    <source>
        <dbReference type="Proteomes" id="UP000002709"/>
    </source>
</evidence>
<keyword evidence="3" id="KW-0472">Membrane</keyword>
<dbReference type="HOGENOM" id="CLU_009583_6_2_10"/>
<name>Q3B6H3_CHLL3</name>
<keyword evidence="6" id="KW-1185">Reference proteome</keyword>
<feature type="domain" description="Glycosyltransferase subfamily 4-like N-terminal" evidence="4">
    <location>
        <begin position="17"/>
        <end position="160"/>
    </location>
</feature>
<dbReference type="eggNOG" id="COG0438">
    <property type="taxonomic scope" value="Bacteria"/>
</dbReference>
<keyword evidence="1" id="KW-0328">Glycosyltransferase</keyword>
<keyword evidence="2 5" id="KW-0808">Transferase</keyword>
<dbReference type="EMBL" id="CP000096">
    <property type="protein sequence ID" value="ABB23058.1"/>
    <property type="molecule type" value="Genomic_DNA"/>
</dbReference>
<dbReference type="SUPFAM" id="SSF53756">
    <property type="entry name" value="UDP-Glycosyltransferase/glycogen phosphorylase"/>
    <property type="match status" value="1"/>
</dbReference>
<sequence>MKQLQIALVSPFPPLKGGISRFTAELSQALSAAGHKPLHIGFRSLYPRFILRGRAAAPSATSFPQDALLVLYNPLTWVRTAIMLRRLRPDVVLIAYWAGFLAPLCFVLRRLTGLRTVLLLHNLSSHESFFFEPLMRRILKRSADRVITLSPTVDRDVAAYLPSMPRLLLSHPDYLPAAELPPPEEARRALGLKPDGHLLLFFGYVRRYKGLDLLLESLALLHACTDLHLVVAGEFYEPLEPYRAMVSRLGIEDRVTLHPGYVQPERSVLYFAAADALVLPYRSATQSGVAGLARGCGLPLIVTPAGSLPEAVPPGSGGVVADECSAAGIARAIKAFLDAPGGGQRILAGSWTISWAEFADAVAVFLRAAAEDGR</sequence>
<evidence type="ECO:0000256" key="2">
    <source>
        <dbReference type="ARBA" id="ARBA00022679"/>
    </source>
</evidence>
<keyword evidence="3" id="KW-0812">Transmembrane</keyword>
<dbReference type="RefSeq" id="WP_011356934.1">
    <property type="nucleotide sequence ID" value="NC_007512.1"/>
</dbReference>
<dbReference type="AlphaFoldDB" id="Q3B6H3"/>
<dbReference type="PANTHER" id="PTHR12526:SF510">
    <property type="entry name" value="D-INOSITOL 3-PHOSPHATE GLYCOSYLTRANSFERASE"/>
    <property type="match status" value="1"/>
</dbReference>
<accession>Q3B6H3</accession>
<reference evidence="6" key="1">
    <citation type="submission" date="2005-08" db="EMBL/GenBank/DDBJ databases">
        <title>Complete sequence of Pelodictyon luteolum DSM 273.</title>
        <authorList>
            <consortium name="US DOE Joint Genome Institute"/>
            <person name="Copeland A."/>
            <person name="Lucas S."/>
            <person name="Lapidus A."/>
            <person name="Barry K."/>
            <person name="Detter J.C."/>
            <person name="Glavina T."/>
            <person name="Hammon N."/>
            <person name="Israni S."/>
            <person name="Pitluck S."/>
            <person name="Bryant D."/>
            <person name="Schmutz J."/>
            <person name="Larimer F."/>
            <person name="Land M."/>
            <person name="Kyrpides N."/>
            <person name="Ivanova N."/>
            <person name="Richardson P."/>
        </authorList>
    </citation>
    <scope>NUCLEOTIDE SEQUENCE [LARGE SCALE GENOMIC DNA]</scope>
    <source>
        <strain evidence="6">DSM 273 / BCRC 81028 / 2530</strain>
    </source>
</reference>
<dbReference type="Proteomes" id="UP000002709">
    <property type="component" value="Chromosome"/>
</dbReference>
<organism evidence="5 6">
    <name type="scientific">Chlorobium luteolum (strain DSM 273 / BCRC 81028 / 2530)</name>
    <name type="common">Pelodictyon luteolum</name>
    <dbReference type="NCBI Taxonomy" id="319225"/>
    <lineage>
        <taxon>Bacteria</taxon>
        <taxon>Pseudomonadati</taxon>
        <taxon>Chlorobiota</taxon>
        <taxon>Chlorobiia</taxon>
        <taxon>Chlorobiales</taxon>
        <taxon>Chlorobiaceae</taxon>
        <taxon>Chlorobium/Pelodictyon group</taxon>
        <taxon>Pelodictyon</taxon>
    </lineage>
</organism>
<evidence type="ECO:0000256" key="1">
    <source>
        <dbReference type="ARBA" id="ARBA00022676"/>
    </source>
</evidence>
<evidence type="ECO:0000259" key="4">
    <source>
        <dbReference type="Pfam" id="PF13439"/>
    </source>
</evidence>
<dbReference type="Pfam" id="PF13692">
    <property type="entry name" value="Glyco_trans_1_4"/>
    <property type="match status" value="1"/>
</dbReference>
<feature type="transmembrane region" description="Helical" evidence="3">
    <location>
        <begin position="91"/>
        <end position="111"/>
    </location>
</feature>
<gene>
    <name evidence="5" type="ordered locus">Plut_0168</name>
</gene>
<evidence type="ECO:0000256" key="3">
    <source>
        <dbReference type="SAM" id="Phobius"/>
    </source>
</evidence>
<evidence type="ECO:0000313" key="5">
    <source>
        <dbReference type="EMBL" id="ABB23058.1"/>
    </source>
</evidence>